<feature type="domain" description="AAA+ ATPase" evidence="1">
    <location>
        <begin position="243"/>
        <end position="415"/>
    </location>
</feature>
<accession>A0A221T0J9</accession>
<dbReference type="Pfam" id="PF03704">
    <property type="entry name" value="BTAD"/>
    <property type="match status" value="1"/>
</dbReference>
<organism evidence="3 4">
    <name type="scientific">Deinococcus ficus</name>
    <dbReference type="NCBI Taxonomy" id="317577"/>
    <lineage>
        <taxon>Bacteria</taxon>
        <taxon>Thermotogati</taxon>
        <taxon>Deinococcota</taxon>
        <taxon>Deinococci</taxon>
        <taxon>Deinococcales</taxon>
        <taxon>Deinococcaceae</taxon>
        <taxon>Deinococcus</taxon>
    </lineage>
</organism>
<feature type="domain" description="Bacterial transcriptional activator" evidence="2">
    <location>
        <begin position="80"/>
        <end position="215"/>
    </location>
</feature>
<name>A0A221T0J9_9DEIO</name>
<dbReference type="GO" id="GO:0005524">
    <property type="term" value="F:ATP binding"/>
    <property type="evidence" value="ECO:0007669"/>
    <property type="project" value="UniProtKB-KW"/>
</dbReference>
<keyword evidence="3" id="KW-0547">Nucleotide-binding</keyword>
<sequence>MQLCLTRAPRPGEPTAPLLLGVIALQGPVARAALADLLWPDSPHARSNLRVELHRLKRGPFAGFVDADAERLALGSAVQVDVQEARERALAGAFAAAVDLVGPLLLPWVTASAPSEEWLGRERARWEAEYLRWLDAALRDAERQGEHAQVRALAEAWLGVDPLSETAYARALRACVLQGDAGAARRVYGECERMTRAEFGREPLPATRAWLSQLAEGSSLPAAASLPRLPLVGREKLFRDVLQPGAWLLLGEPGVGKTRLAVEVARQLGPSLMLSGAVAGAPLSALLFTLEEVGEVPYGAAARRALAQVRREWEAPEFTPSRQEALHAGLAQALMEALAERRVLIVDDLHDLDAATLEVLGRVLHLNAQRSPAQQVKVVATARALELQRGRPGAWVAEQEARGALRRAEVPPLGEIDMLSLVHFLSRQAQGGAQFAARLHECSGGNPLFFQEILRALLASGEVYPTDGQTWLARLDEDGGYRHLAIPRSVSEAVLARAALLPGPARLCLNVLCLQTRPLGAAALAGASHLSEWEVLQQAALLKTSGFAHEVAGGFVLRHDLQRQALRGALSGQEAQVLHAELAGALHATGAPLQDVALCYEAGGCARQAALAWVKVGEAARSALAPAEARSAFERALNLGLDDAQAWTVLTALFDLQMLSGAAEEARAVLPRLRARVGADRQRQAELNLREAQLHLMDAAYADTLALTEGVLAVEDLLPAVRARALHLRGMARVKVGQFDAARADLLAARDVDPFDHTRRAFEASLTLVSLAIARGAHAEGLEETSYLRRVATVLGDPERLLQTEHACGTLAAVMGDETRARTHLEAAAQLAEQHGLDALGAPARANLAGLMLAASGYTRALALYGAALPHLPPQAQPAAQANIGTALILAGDLGGGLQRLAEAAATARDRGEVAVAARRQLRLTEARLRCGAVPTTEELGQLREEITALGLDDLRHQLACVQVEAGLLRCGAPPEPLLDALTPNEDERERHAWVVGLGRLLAGDHAGVRALLCEPLPSTRLAALLTAATPGITPGPRVTGEQEVPALDALLLAHVRAAQGDEAAARDRDARLARLTASWPAHGGALERLLGRITPALA</sequence>
<dbReference type="Gene3D" id="1.25.40.10">
    <property type="entry name" value="Tetratricopeptide repeat domain"/>
    <property type="match status" value="2"/>
</dbReference>
<evidence type="ECO:0000259" key="2">
    <source>
        <dbReference type="SMART" id="SM01043"/>
    </source>
</evidence>
<dbReference type="InterPro" id="IPR051677">
    <property type="entry name" value="AfsR-DnrI-RedD_regulator"/>
</dbReference>
<dbReference type="Pfam" id="PF13191">
    <property type="entry name" value="AAA_16"/>
    <property type="match status" value="1"/>
</dbReference>
<dbReference type="InterPro" id="IPR003593">
    <property type="entry name" value="AAA+_ATPase"/>
</dbReference>
<dbReference type="SUPFAM" id="SSF48452">
    <property type="entry name" value="TPR-like"/>
    <property type="match status" value="2"/>
</dbReference>
<geneLocation type="plasmid" evidence="4">
    <name>pdfi1</name>
</geneLocation>
<dbReference type="KEGG" id="dfc:DFI_14600"/>
<dbReference type="SUPFAM" id="SSF52540">
    <property type="entry name" value="P-loop containing nucleoside triphosphate hydrolases"/>
    <property type="match status" value="1"/>
</dbReference>
<dbReference type="AlphaFoldDB" id="A0A221T0J9"/>
<dbReference type="Gene3D" id="3.40.50.300">
    <property type="entry name" value="P-loop containing nucleotide triphosphate hydrolases"/>
    <property type="match status" value="1"/>
</dbReference>
<dbReference type="EMBL" id="CP021082">
    <property type="protein sequence ID" value="ASN82414.1"/>
    <property type="molecule type" value="Genomic_DNA"/>
</dbReference>
<evidence type="ECO:0000259" key="1">
    <source>
        <dbReference type="SMART" id="SM00382"/>
    </source>
</evidence>
<protein>
    <submittedName>
        <fullName evidence="3">ATP-binding protein</fullName>
    </submittedName>
</protein>
<evidence type="ECO:0000313" key="4">
    <source>
        <dbReference type="Proteomes" id="UP000259030"/>
    </source>
</evidence>
<proteinExistence type="predicted"/>
<dbReference type="STRING" id="317577.GCA_000419625_03228"/>
<dbReference type="PANTHER" id="PTHR35807">
    <property type="entry name" value="TRANSCRIPTIONAL REGULATOR REDD-RELATED"/>
    <property type="match status" value="1"/>
</dbReference>
<keyword evidence="3" id="KW-0067">ATP-binding</keyword>
<dbReference type="InterPro" id="IPR011990">
    <property type="entry name" value="TPR-like_helical_dom_sf"/>
</dbReference>
<dbReference type="InterPro" id="IPR041664">
    <property type="entry name" value="AAA_16"/>
</dbReference>
<dbReference type="InterPro" id="IPR027417">
    <property type="entry name" value="P-loop_NTPase"/>
</dbReference>
<dbReference type="SMART" id="SM00382">
    <property type="entry name" value="AAA"/>
    <property type="match status" value="1"/>
</dbReference>
<keyword evidence="3" id="KW-0614">Plasmid</keyword>
<evidence type="ECO:0000313" key="3">
    <source>
        <dbReference type="EMBL" id="ASN82414.1"/>
    </source>
</evidence>
<dbReference type="SMART" id="SM01043">
    <property type="entry name" value="BTAD"/>
    <property type="match status" value="1"/>
</dbReference>
<dbReference type="Proteomes" id="UP000259030">
    <property type="component" value="Plasmid pDFI1"/>
</dbReference>
<reference evidence="3 4" key="1">
    <citation type="submission" date="2017-05" db="EMBL/GenBank/DDBJ databases">
        <title>The complete genome sequence of Deinococcus ficus isolated from the rhizosphere of the Ficus religiosa L. in Taiwan.</title>
        <authorList>
            <person name="Wu K.-M."/>
            <person name="Liao T.-L."/>
            <person name="Liu Y.-M."/>
            <person name="Young C.-C."/>
            <person name="Tsai S.-F."/>
        </authorList>
    </citation>
    <scope>NUCLEOTIDE SEQUENCE [LARGE SCALE GENOMIC DNA]</scope>
    <source>
        <strain evidence="3 4">CC-FR2-10</strain>
        <plasmid evidence="4">pdfi1</plasmid>
    </source>
</reference>
<dbReference type="InterPro" id="IPR005158">
    <property type="entry name" value="BTAD"/>
</dbReference>
<keyword evidence="4" id="KW-1185">Reference proteome</keyword>
<gene>
    <name evidence="3" type="ORF">DFI_14600</name>
</gene>